<dbReference type="AlphaFoldDB" id="A0A1H3YSL8"/>
<evidence type="ECO:0000313" key="3">
    <source>
        <dbReference type="EMBL" id="SEA14058.1"/>
    </source>
</evidence>
<dbReference type="Pfam" id="PF16324">
    <property type="entry name" value="DUF4960"/>
    <property type="match status" value="1"/>
</dbReference>
<dbReference type="InterPro" id="IPR032526">
    <property type="entry name" value="DUF4960"/>
</dbReference>
<sequence>MKKISFIIMAMFALVLSACQDKDIEREAMKLSAPDVSQITGQLSGDDYIWSWPAQNAQMRVAIYRNGTISNTETVSGNTFTHKNVPTNVAFEYVFKLTDGSNVSAGVVKNYTREGASSISGVQMSQLDKDGGYDALVTWNKSTDATSIILTATNGVRTITETLAGTDTQYLIKDVETGDTWEVKLVAQNEKGTSLSTTSSLRIGKTAIGFLSIYATPDELVEKGDDDEASAWLWLHETYPTAQFVPFTSITSADVIEPFRVLFWLRDLEGVSESDVWNIPTDVQAATPIIKEWYKNGGSMLLWSHATVYAGHLGRINLDEMKGNDHAFGFGEGGINNDVWKMAVELNPDHKFKKDHSSHPIYKGLEVETTPDTKLIAFKGPGWTEDHNCLYFNLPSLWTGIGNTEEACYAQCTSTFGVYPLGTWDSQIWWVSQMNVWEAQQGNTEFKGTLLCIGNGGCEFSMKNADGTPDKSAHPKNNIYQDNVLTLAKNALEYLKTR</sequence>
<dbReference type="Proteomes" id="UP000182257">
    <property type="component" value="Unassembled WGS sequence"/>
</dbReference>
<evidence type="ECO:0000313" key="4">
    <source>
        <dbReference type="Proteomes" id="UP000182257"/>
    </source>
</evidence>
<feature type="chain" id="PRO_5010172611" description="DUF4960 domain-containing protein" evidence="1">
    <location>
        <begin position="19"/>
        <end position="498"/>
    </location>
</feature>
<feature type="domain" description="DUF4960" evidence="2">
    <location>
        <begin position="225"/>
        <end position="495"/>
    </location>
</feature>
<proteinExistence type="predicted"/>
<dbReference type="RefSeq" id="WP_074760295.1">
    <property type="nucleotide sequence ID" value="NZ_FNRF01000001.1"/>
</dbReference>
<evidence type="ECO:0000256" key="1">
    <source>
        <dbReference type="SAM" id="SignalP"/>
    </source>
</evidence>
<evidence type="ECO:0000259" key="2">
    <source>
        <dbReference type="Pfam" id="PF16324"/>
    </source>
</evidence>
<feature type="signal peptide" evidence="1">
    <location>
        <begin position="1"/>
        <end position="18"/>
    </location>
</feature>
<protein>
    <recommendedName>
        <fullName evidence="2">DUF4960 domain-containing protein</fullName>
    </recommendedName>
</protein>
<dbReference type="PROSITE" id="PS51257">
    <property type="entry name" value="PROKAR_LIPOPROTEIN"/>
    <property type="match status" value="1"/>
</dbReference>
<name>A0A1H3YSL8_XYLRU</name>
<gene>
    <name evidence="3" type="ORF">SAMN05216462_0770</name>
</gene>
<dbReference type="EMBL" id="FNRF01000001">
    <property type="protein sequence ID" value="SEA14058.1"/>
    <property type="molecule type" value="Genomic_DNA"/>
</dbReference>
<reference evidence="3 4" key="1">
    <citation type="submission" date="2016-10" db="EMBL/GenBank/DDBJ databases">
        <authorList>
            <person name="de Groot N.N."/>
        </authorList>
    </citation>
    <scope>NUCLEOTIDE SEQUENCE [LARGE SCALE GENOMIC DNA]</scope>
    <source>
        <strain evidence="3 4">D31d</strain>
    </source>
</reference>
<dbReference type="OrthoDB" id="696008at2"/>
<organism evidence="3 4">
    <name type="scientific">Xylanibacter ruminicola</name>
    <name type="common">Prevotella ruminicola</name>
    <dbReference type="NCBI Taxonomy" id="839"/>
    <lineage>
        <taxon>Bacteria</taxon>
        <taxon>Pseudomonadati</taxon>
        <taxon>Bacteroidota</taxon>
        <taxon>Bacteroidia</taxon>
        <taxon>Bacteroidales</taxon>
        <taxon>Prevotellaceae</taxon>
        <taxon>Xylanibacter</taxon>
    </lineage>
</organism>
<accession>A0A1H3YSL8</accession>
<keyword evidence="1" id="KW-0732">Signal</keyword>